<dbReference type="EMBL" id="SMDR01000001">
    <property type="protein sequence ID" value="TNJ34585.1"/>
    <property type="molecule type" value="Genomic_DNA"/>
</dbReference>
<proteinExistence type="predicted"/>
<comment type="caution">
    <text evidence="2">The sequence shown here is derived from an EMBL/GenBank/DDBJ whole genome shotgun (WGS) entry which is preliminary data.</text>
</comment>
<reference evidence="2 3" key="1">
    <citation type="submission" date="2019-03" db="EMBL/GenBank/DDBJ databases">
        <title>Arenimonas daejeonensis sp. nov., isolated from compost.</title>
        <authorList>
            <person name="Jeon C.O."/>
        </authorList>
    </citation>
    <scope>NUCLEOTIDE SEQUENCE [LARGE SCALE GENOMIC DNA]</scope>
    <source>
        <strain evidence="2 3">R29</strain>
    </source>
</reference>
<keyword evidence="1" id="KW-0472">Membrane</keyword>
<protein>
    <submittedName>
        <fullName evidence="2">Uncharacterized protein</fullName>
    </submittedName>
</protein>
<dbReference type="RefSeq" id="WP_139445107.1">
    <property type="nucleotide sequence ID" value="NZ_SMDR01000001.1"/>
</dbReference>
<evidence type="ECO:0000313" key="3">
    <source>
        <dbReference type="Proteomes" id="UP000305760"/>
    </source>
</evidence>
<evidence type="ECO:0000313" key="2">
    <source>
        <dbReference type="EMBL" id="TNJ34585.1"/>
    </source>
</evidence>
<gene>
    <name evidence="2" type="ORF">E1B00_02015</name>
</gene>
<feature type="transmembrane region" description="Helical" evidence="1">
    <location>
        <begin position="139"/>
        <end position="156"/>
    </location>
</feature>
<keyword evidence="3" id="KW-1185">Reference proteome</keyword>
<dbReference type="AlphaFoldDB" id="A0A5C4RUE1"/>
<evidence type="ECO:0000256" key="1">
    <source>
        <dbReference type="SAM" id="Phobius"/>
    </source>
</evidence>
<organism evidence="2 3">
    <name type="scientific">Arenimonas terrae</name>
    <dbReference type="NCBI Taxonomy" id="2546226"/>
    <lineage>
        <taxon>Bacteria</taxon>
        <taxon>Pseudomonadati</taxon>
        <taxon>Pseudomonadota</taxon>
        <taxon>Gammaproteobacteria</taxon>
        <taxon>Lysobacterales</taxon>
        <taxon>Lysobacteraceae</taxon>
        <taxon>Arenimonas</taxon>
    </lineage>
</organism>
<keyword evidence="1" id="KW-1133">Transmembrane helix</keyword>
<name>A0A5C4RUE1_9GAMM</name>
<accession>A0A5C4RUE1</accession>
<dbReference type="Proteomes" id="UP000305760">
    <property type="component" value="Unassembled WGS sequence"/>
</dbReference>
<feature type="transmembrane region" description="Helical" evidence="1">
    <location>
        <begin position="52"/>
        <end position="73"/>
    </location>
</feature>
<sequence>MTLTPINRRNLLMIGARKVIAVGLLIGALLPALLYSALYRHAEGPVPVALPVTMGLVVLARMLFVTYLVPWVFWRVSRGSRWSFVRGLAPATAVLVLAFVGWVWTRAIQWELAIAASPMNRVGNVVDAPALAAVRMDEVLPAYVCAITLSVWAHLTREEASRGTFARIQWYFVLALASSLFAAWLAIWLDTAISVLG</sequence>
<feature type="transmembrane region" description="Helical" evidence="1">
    <location>
        <begin position="85"/>
        <end position="104"/>
    </location>
</feature>
<keyword evidence="1" id="KW-0812">Transmembrane</keyword>
<feature type="transmembrane region" description="Helical" evidence="1">
    <location>
        <begin position="168"/>
        <end position="189"/>
    </location>
</feature>